<feature type="region of interest" description="Disordered" evidence="1">
    <location>
        <begin position="1"/>
        <end position="36"/>
    </location>
</feature>
<gene>
    <name evidence="2" type="ORF">RUM44_008433</name>
</gene>
<keyword evidence="3" id="KW-1185">Reference proteome</keyword>
<organism evidence="2 3">
    <name type="scientific">Polyplax serrata</name>
    <name type="common">Common mouse louse</name>
    <dbReference type="NCBI Taxonomy" id="468196"/>
    <lineage>
        <taxon>Eukaryota</taxon>
        <taxon>Metazoa</taxon>
        <taxon>Ecdysozoa</taxon>
        <taxon>Arthropoda</taxon>
        <taxon>Hexapoda</taxon>
        <taxon>Insecta</taxon>
        <taxon>Pterygota</taxon>
        <taxon>Neoptera</taxon>
        <taxon>Paraneoptera</taxon>
        <taxon>Psocodea</taxon>
        <taxon>Troctomorpha</taxon>
        <taxon>Phthiraptera</taxon>
        <taxon>Anoplura</taxon>
        <taxon>Polyplacidae</taxon>
        <taxon>Polyplax</taxon>
    </lineage>
</organism>
<evidence type="ECO:0000313" key="2">
    <source>
        <dbReference type="EMBL" id="KAK6638009.1"/>
    </source>
</evidence>
<dbReference type="EMBL" id="JAWJWF010000002">
    <property type="protein sequence ID" value="KAK6638009.1"/>
    <property type="molecule type" value="Genomic_DNA"/>
</dbReference>
<dbReference type="Proteomes" id="UP001359485">
    <property type="component" value="Unassembled WGS sequence"/>
</dbReference>
<name>A0ABR1BCB4_POLSC</name>
<protein>
    <submittedName>
        <fullName evidence="2">Uncharacterized protein</fullName>
    </submittedName>
</protein>
<reference evidence="2 3" key="1">
    <citation type="submission" date="2023-09" db="EMBL/GenBank/DDBJ databases">
        <title>Genomes of two closely related lineages of the louse Polyplax serrata with different host specificities.</title>
        <authorList>
            <person name="Martinu J."/>
            <person name="Tarabai H."/>
            <person name="Stefka J."/>
            <person name="Hypsa V."/>
        </authorList>
    </citation>
    <scope>NUCLEOTIDE SEQUENCE [LARGE SCALE GENOMIC DNA]</scope>
    <source>
        <strain evidence="2">98ZLc_SE</strain>
    </source>
</reference>
<evidence type="ECO:0000256" key="1">
    <source>
        <dbReference type="SAM" id="MobiDB-lite"/>
    </source>
</evidence>
<comment type="caution">
    <text evidence="2">The sequence shown here is derived from an EMBL/GenBank/DDBJ whole genome shotgun (WGS) entry which is preliminary data.</text>
</comment>
<proteinExistence type="predicted"/>
<sequence>MIKEEQTIEWKDIGDEEDDDEDAGKGDVKPEVTPVKKSTGNQISLSCWDYSIELEYLKDPEGKCHTNAFFKKINKIRMDSLCSHPGLGGPK</sequence>
<evidence type="ECO:0000313" key="3">
    <source>
        <dbReference type="Proteomes" id="UP001359485"/>
    </source>
</evidence>
<feature type="compositionally biased region" description="Basic and acidic residues" evidence="1">
    <location>
        <begin position="1"/>
        <end position="13"/>
    </location>
</feature>
<accession>A0ABR1BCB4</accession>